<feature type="domain" description="Peptidase M60" evidence="1">
    <location>
        <begin position="315"/>
        <end position="608"/>
    </location>
</feature>
<dbReference type="PROSITE" id="PS51723">
    <property type="entry name" value="PEPTIDASE_M60"/>
    <property type="match status" value="1"/>
</dbReference>
<dbReference type="Gene3D" id="2.60.120.1250">
    <property type="entry name" value="Peptidase M60, enhancin-like domain 1"/>
    <property type="match status" value="1"/>
</dbReference>
<keyword evidence="3" id="KW-1185">Reference proteome</keyword>
<dbReference type="InterPro" id="IPR042279">
    <property type="entry name" value="Pep_M60_3"/>
</dbReference>
<dbReference type="SMART" id="SM01276">
    <property type="entry name" value="M60-like"/>
    <property type="match status" value="1"/>
</dbReference>
<sequence length="715" mass="82264">MEKAIQVILDNVIYVPKCGNPGSLIVYGSNAYPILAFETSSVIFAAAEYGKGRVFVTSHELYLDSFVNYPKDFGKLWSNIKRWLTNGEFVADDQIRNLSEFESVREIIQSKIKIIKWPGNLNKSEIFINQLKKYVENGGAIMCGICPWGWLNNSHGKSLEDMSLNKFLSQMGICLSSIIPKIDSNYIKTKNNRALNSHFINNVKLLESNMNQSVHLQSFFINSISYLPNETAFQTLDQLQKILYKYIIFNYKPTFETNVTDPIGRALLNIAAKLYQKYSICGIKCRAPNIEEFPSCILLTPETLSSTISIKSKYDEFHFTGYYLPPGITGNITVLEGNPTGWEVRIGSHTDDLIAMNSLKRWPCITSNLKLRKTLSITSAFGGLIYLESPKGNSTLKLKFDSVVQAPHFDVTIPETLRNWTENSQASSPWAELSGKYVSICVPSASIRKLKNPSGALNIWDQIIKANHDLRGTNVENTWRERIVVDIQPNGNFIHAGYPIVVFYSFANVLFDKEKILTHCWSIIHEFGHNIQRLCWVPEGTTEALANLFAFHSIETISSKRTWDKFMNENFDEKIILDFELKNFSREEWLKNEKISLYLYIQLLKAFGWNSFKMLFREYESIANKKEIFKTETDKWDQFIIRFSNIVGLNVTPLFYFWGIAFSDKCNSSLNDLTPWLPNDSITKLLPERVKYCRKNYNFMLYGNESMYTSFQDYY</sequence>
<comment type="caution">
    <text evidence="2">The sequence shown here is derived from an EMBL/GenBank/DDBJ whole genome shotgun (WGS) entry which is preliminary data.</text>
</comment>
<dbReference type="OrthoDB" id="10260387at2759"/>
<dbReference type="Pfam" id="PF13402">
    <property type="entry name" value="Peptidase_M60"/>
    <property type="match status" value="1"/>
</dbReference>
<gene>
    <name evidence="2" type="ORF">OXX778_LOCUS755</name>
</gene>
<dbReference type="Gene3D" id="3.40.390.80">
    <property type="entry name" value="Peptidase M60, enhancin-like domain 2"/>
    <property type="match status" value="1"/>
</dbReference>
<evidence type="ECO:0000259" key="1">
    <source>
        <dbReference type="PROSITE" id="PS51723"/>
    </source>
</evidence>
<evidence type="ECO:0000313" key="3">
    <source>
        <dbReference type="Proteomes" id="UP000663879"/>
    </source>
</evidence>
<dbReference type="PANTHER" id="PTHR15730">
    <property type="entry name" value="EXPERIMENTAL AUTOIMMUNE PROSTATITIS ANTIGEN 2-RELATED"/>
    <property type="match status" value="1"/>
</dbReference>
<organism evidence="2 3">
    <name type="scientific">Brachionus calyciflorus</name>
    <dbReference type="NCBI Taxonomy" id="104777"/>
    <lineage>
        <taxon>Eukaryota</taxon>
        <taxon>Metazoa</taxon>
        <taxon>Spiralia</taxon>
        <taxon>Gnathifera</taxon>
        <taxon>Rotifera</taxon>
        <taxon>Eurotatoria</taxon>
        <taxon>Monogononta</taxon>
        <taxon>Pseudotrocha</taxon>
        <taxon>Ploima</taxon>
        <taxon>Brachionidae</taxon>
        <taxon>Brachionus</taxon>
    </lineage>
</organism>
<dbReference type="PANTHER" id="PTHR15730:SF5">
    <property type="entry name" value="SI:CH211-210B2.2-RELATED"/>
    <property type="match status" value="1"/>
</dbReference>
<accession>A0A813LZN0</accession>
<dbReference type="InterPro" id="IPR051244">
    <property type="entry name" value="TCAF"/>
</dbReference>
<protein>
    <recommendedName>
        <fullName evidence="1">Peptidase M60 domain-containing protein</fullName>
    </recommendedName>
</protein>
<dbReference type="EMBL" id="CAJNOC010000041">
    <property type="protein sequence ID" value="CAF0709194.1"/>
    <property type="molecule type" value="Genomic_DNA"/>
</dbReference>
<proteinExistence type="predicted"/>
<dbReference type="InterPro" id="IPR031161">
    <property type="entry name" value="Peptidase_M60_dom"/>
</dbReference>
<dbReference type="Gene3D" id="1.10.390.30">
    <property type="entry name" value="Peptidase M60, enhancin-like domain 3"/>
    <property type="match status" value="1"/>
</dbReference>
<dbReference type="Proteomes" id="UP000663879">
    <property type="component" value="Unassembled WGS sequence"/>
</dbReference>
<name>A0A813LZN0_9BILA</name>
<dbReference type="InterPro" id="IPR035423">
    <property type="entry name" value="M60-like_N"/>
</dbReference>
<evidence type="ECO:0000313" key="2">
    <source>
        <dbReference type="EMBL" id="CAF0709194.1"/>
    </source>
</evidence>
<dbReference type="Pfam" id="PF17291">
    <property type="entry name" value="M60-like_N"/>
    <property type="match status" value="1"/>
</dbReference>
<reference evidence="2" key="1">
    <citation type="submission" date="2021-02" db="EMBL/GenBank/DDBJ databases">
        <authorList>
            <person name="Nowell W R."/>
        </authorList>
    </citation>
    <scope>NUCLEOTIDE SEQUENCE</scope>
    <source>
        <strain evidence="2">Ploen Becks lab</strain>
    </source>
</reference>
<dbReference type="AlphaFoldDB" id="A0A813LZN0"/>